<accession>A0A2S9ZZI1</accession>
<evidence type="ECO:0000256" key="1">
    <source>
        <dbReference type="ARBA" id="ARBA00010143"/>
    </source>
</evidence>
<feature type="repeat" description="WD" evidence="4">
    <location>
        <begin position="150"/>
        <end position="184"/>
    </location>
</feature>
<evidence type="ECO:0000259" key="8">
    <source>
        <dbReference type="Pfam" id="PF21031"/>
    </source>
</evidence>
<protein>
    <recommendedName>
        <fullName evidence="5">Pre-rRNA-processing protein IPI3</fullName>
    </recommendedName>
</protein>
<dbReference type="InterPro" id="IPR015943">
    <property type="entry name" value="WD40/YVTN_repeat-like_dom_sf"/>
</dbReference>
<dbReference type="SUPFAM" id="SSF50978">
    <property type="entry name" value="WD40 repeat-like"/>
    <property type="match status" value="1"/>
</dbReference>
<dbReference type="PROSITE" id="PS00678">
    <property type="entry name" value="WD_REPEATS_1"/>
    <property type="match status" value="1"/>
</dbReference>
<evidence type="ECO:0000313" key="9">
    <source>
        <dbReference type="EMBL" id="PRQ71178.1"/>
    </source>
</evidence>
<comment type="function">
    <text evidence="5">Component of the RIX1 complex required for processing of ITS2 sequences from 35S pre-rRNA.</text>
</comment>
<comment type="caution">
    <text evidence="9">The sequence shown here is derived from an EMBL/GenBank/DDBJ whole genome shotgun (WGS) entry which is preliminary data.</text>
</comment>
<evidence type="ECO:0000313" key="10">
    <source>
        <dbReference type="Proteomes" id="UP000239560"/>
    </source>
</evidence>
<dbReference type="InterPro" id="IPR001680">
    <property type="entry name" value="WD40_rpt"/>
</dbReference>
<feature type="domain" description="WD repeat-containing protein 54 beta-propeller" evidence="8">
    <location>
        <begin position="130"/>
        <end position="220"/>
    </location>
</feature>
<keyword evidence="5" id="KW-0539">Nucleus</keyword>
<dbReference type="PROSITE" id="PS50294">
    <property type="entry name" value="WD_REPEATS_REGION"/>
    <property type="match status" value="1"/>
</dbReference>
<feature type="repeat" description="WD" evidence="4">
    <location>
        <begin position="185"/>
        <end position="218"/>
    </location>
</feature>
<feature type="region of interest" description="Disordered" evidence="7">
    <location>
        <begin position="1"/>
        <end position="35"/>
    </location>
</feature>
<dbReference type="GO" id="GO:0006364">
    <property type="term" value="P:rRNA processing"/>
    <property type="evidence" value="ECO:0007669"/>
    <property type="project" value="UniProtKB-UniRule"/>
</dbReference>
<evidence type="ECO:0000256" key="2">
    <source>
        <dbReference type="ARBA" id="ARBA00022574"/>
    </source>
</evidence>
<evidence type="ECO:0000256" key="7">
    <source>
        <dbReference type="SAM" id="MobiDB-lite"/>
    </source>
</evidence>
<dbReference type="InterPro" id="IPR019775">
    <property type="entry name" value="WD40_repeat_CS"/>
</dbReference>
<comment type="similarity">
    <text evidence="1 5">Belongs to the WD repeat IPI3/WDR18 family.</text>
</comment>
<dbReference type="GO" id="GO:0120330">
    <property type="term" value="C:rixosome complex"/>
    <property type="evidence" value="ECO:0007669"/>
    <property type="project" value="UniProtKB-UniRule"/>
</dbReference>
<organism evidence="9 10">
    <name type="scientific">Rhodotorula toruloides</name>
    <name type="common">Yeast</name>
    <name type="synonym">Rhodosporidium toruloides</name>
    <dbReference type="NCBI Taxonomy" id="5286"/>
    <lineage>
        <taxon>Eukaryota</taxon>
        <taxon>Fungi</taxon>
        <taxon>Dikarya</taxon>
        <taxon>Basidiomycota</taxon>
        <taxon>Pucciniomycotina</taxon>
        <taxon>Microbotryomycetes</taxon>
        <taxon>Sporidiobolales</taxon>
        <taxon>Sporidiobolaceae</taxon>
        <taxon>Rhodotorula</taxon>
    </lineage>
</organism>
<proteinExistence type="inferred from homology"/>
<dbReference type="InterPro" id="IPR036322">
    <property type="entry name" value="WD40_repeat_dom_sf"/>
</dbReference>
<feature type="coiled-coil region" evidence="6">
    <location>
        <begin position="517"/>
        <end position="551"/>
    </location>
</feature>
<dbReference type="GO" id="GO:0005656">
    <property type="term" value="C:nuclear pre-replicative complex"/>
    <property type="evidence" value="ECO:0007669"/>
    <property type="project" value="TreeGrafter"/>
</dbReference>
<evidence type="ECO:0000256" key="4">
    <source>
        <dbReference type="PROSITE-ProRule" id="PRU00221"/>
    </source>
</evidence>
<dbReference type="Pfam" id="PF00400">
    <property type="entry name" value="WD40"/>
    <property type="match status" value="1"/>
</dbReference>
<keyword evidence="2 4" id="KW-0853">WD repeat</keyword>
<dbReference type="InterPro" id="IPR045227">
    <property type="entry name" value="WDR18/Ipi3/RID3"/>
</dbReference>
<dbReference type="Proteomes" id="UP000239560">
    <property type="component" value="Unassembled WGS sequence"/>
</dbReference>
<feature type="compositionally biased region" description="Low complexity" evidence="7">
    <location>
        <begin position="9"/>
        <end position="18"/>
    </location>
</feature>
<sequence>MRSGESSLDKSNSLNLLSTRSRQPDGLQSRPGTRYEPAMASAPLTELLLSSTTASSPLPTVSLHNPLTGALVYSFRSPVASTSTATARVGKEDKDKQSLENRRTFAAVEGRDGCGGFLMGLGGKEGRSGLNVWSFTRETTQHRLIPPVRLSTIALSRDGVYMAGGTPDGRILLWEVSSGTLLVTVDAHYRSISALAFSDDGAALVSGSEDAGVSVWSVGRLLNASPMNPPTPYATLSDHTLPVTDVCVGLGSFPRCRVMSASLDSTVKIWDISTSPASLLSTFSFPHPITHIAFDSLERYFFAAGPASPSPSSSNAEAPTASSRIVRVNLYRKRKDEFGIEVAEPVGGSGRGEVERVGEGAGKEGEVYEVADTITSLHLSPHSPSLYVGLASSAIHVLSLPSLLPSRILAPPPSSTSPGAITFLQTLIRPPELGASASSSGSGIGGEVPLRPVMPQGMGRTVVVPEERERGGPKGRVVEMRIGAARSGLRLDELICPARGLAPLSLAPVGASSGAAAGGATGALEKERNRANELEREVEVLKRELGRAVSVNEGMWKKVVEGALDRR</sequence>
<dbReference type="PROSITE" id="PS50082">
    <property type="entry name" value="WD_REPEATS_2"/>
    <property type="match status" value="3"/>
</dbReference>
<evidence type="ECO:0000256" key="6">
    <source>
        <dbReference type="SAM" id="Coils"/>
    </source>
</evidence>
<dbReference type="Gene3D" id="2.130.10.10">
    <property type="entry name" value="YVTN repeat-like/Quinoprotein amine dehydrogenase"/>
    <property type="match status" value="1"/>
</dbReference>
<name>A0A2S9ZZI1_RHOTO</name>
<dbReference type="InterPro" id="IPR049546">
    <property type="entry name" value="WDR54_beta_prop"/>
</dbReference>
<comment type="subcellular location">
    <subcellularLocation>
        <location evidence="5">Nucleus</location>
    </subcellularLocation>
</comment>
<keyword evidence="5" id="KW-0698">rRNA processing</keyword>
<evidence type="ECO:0000256" key="3">
    <source>
        <dbReference type="ARBA" id="ARBA00022737"/>
    </source>
</evidence>
<reference evidence="9 10" key="1">
    <citation type="journal article" date="2018" name="Elife">
        <title>Functional genomics of lipid metabolism in the oleaginous yeast Rhodosporidium toruloides.</title>
        <authorList>
            <person name="Coradetti S.T."/>
            <person name="Pinel D."/>
            <person name="Geiselman G."/>
            <person name="Ito M."/>
            <person name="Mondo S."/>
            <person name="Reilly M.C."/>
            <person name="Cheng Y.F."/>
            <person name="Bauer S."/>
            <person name="Grigoriev I."/>
            <person name="Gladden J.M."/>
            <person name="Simmons B.A."/>
            <person name="Brem R."/>
            <person name="Arkin A.P."/>
            <person name="Skerker J.M."/>
        </authorList>
    </citation>
    <scope>NUCLEOTIDE SEQUENCE [LARGE SCALE GENOMIC DNA]</scope>
    <source>
        <strain evidence="9 10">NBRC 0880</strain>
    </source>
</reference>
<dbReference type="Pfam" id="PF21031">
    <property type="entry name" value="WDR54"/>
    <property type="match status" value="1"/>
</dbReference>
<dbReference type="InterPro" id="IPR020472">
    <property type="entry name" value="WD40_PAC1"/>
</dbReference>
<gene>
    <name evidence="9" type="ORF">AAT19DRAFT_10718</name>
</gene>
<dbReference type="PRINTS" id="PR00320">
    <property type="entry name" value="GPROTEINBRPT"/>
</dbReference>
<evidence type="ECO:0000256" key="5">
    <source>
        <dbReference type="RuleBase" id="RU369067"/>
    </source>
</evidence>
<dbReference type="PANTHER" id="PTHR18763:SF0">
    <property type="entry name" value="WD REPEAT-CONTAINING PROTEIN 18"/>
    <property type="match status" value="1"/>
</dbReference>
<dbReference type="PANTHER" id="PTHR18763">
    <property type="entry name" value="WD-REPEAT PROTEIN 18"/>
    <property type="match status" value="1"/>
</dbReference>
<dbReference type="OrthoDB" id="756370at2759"/>
<comment type="subunit">
    <text evidence="5">Component of the RIX1 complex, composed of IPI1, RIX1/IPI2 and IPI3 in a 1:2:2 stoichiometry. The complex interacts (via RIX1) with MDN1 (via its hexameric AAA ATPase ring) and the pre-60S ribosome particles.</text>
</comment>
<dbReference type="EMBL" id="LCTV02000013">
    <property type="protein sequence ID" value="PRQ71178.1"/>
    <property type="molecule type" value="Genomic_DNA"/>
</dbReference>
<keyword evidence="6" id="KW-0175">Coiled coil</keyword>
<dbReference type="AlphaFoldDB" id="A0A2S9ZZI1"/>
<keyword evidence="3" id="KW-0677">Repeat</keyword>
<feature type="repeat" description="WD" evidence="4">
    <location>
        <begin position="258"/>
        <end position="280"/>
    </location>
</feature>
<dbReference type="GO" id="GO:0006261">
    <property type="term" value="P:DNA-templated DNA replication"/>
    <property type="evidence" value="ECO:0007669"/>
    <property type="project" value="TreeGrafter"/>
</dbReference>
<dbReference type="SMART" id="SM00320">
    <property type="entry name" value="WD40"/>
    <property type="match status" value="4"/>
</dbReference>